<gene>
    <name evidence="3" type="ORF">TRV642_4110</name>
</gene>
<dbReference type="GO" id="GO:0008270">
    <property type="term" value="F:zinc ion binding"/>
    <property type="evidence" value="ECO:0007669"/>
    <property type="project" value="InterPro"/>
</dbReference>
<feature type="transmembrane region" description="Helical" evidence="1">
    <location>
        <begin position="247"/>
        <end position="264"/>
    </location>
</feature>
<dbReference type="SUPFAM" id="SSF55486">
    <property type="entry name" value="Metalloproteases ('zincins'), catalytic domain"/>
    <property type="match status" value="1"/>
</dbReference>
<feature type="domain" description="Peptidase M1 membrane alanine aminopeptidase" evidence="2">
    <location>
        <begin position="866"/>
        <end position="1050"/>
    </location>
</feature>
<dbReference type="Gene3D" id="1.10.390.10">
    <property type="entry name" value="Neutral Protease Domain 2"/>
    <property type="match status" value="1"/>
</dbReference>
<keyword evidence="1" id="KW-0812">Transmembrane</keyword>
<keyword evidence="1" id="KW-1133">Transmembrane helix</keyword>
<feature type="transmembrane region" description="Helical" evidence="1">
    <location>
        <begin position="407"/>
        <end position="429"/>
    </location>
</feature>
<evidence type="ECO:0000313" key="4">
    <source>
        <dbReference type="Proteomes" id="UP001152749"/>
    </source>
</evidence>
<feature type="transmembrane region" description="Helical" evidence="1">
    <location>
        <begin position="179"/>
        <end position="198"/>
    </location>
</feature>
<reference evidence="3" key="1">
    <citation type="submission" date="2022-09" db="EMBL/GenBank/DDBJ databases">
        <authorList>
            <person name="Duchaud E."/>
        </authorList>
    </citation>
    <scope>NUCLEOTIDE SEQUENCE</scope>
    <source>
        <strain evidence="3">TRV642</strain>
    </source>
</reference>
<feature type="transmembrane region" description="Helical" evidence="1">
    <location>
        <begin position="58"/>
        <end position="78"/>
    </location>
</feature>
<evidence type="ECO:0000256" key="1">
    <source>
        <dbReference type="SAM" id="Phobius"/>
    </source>
</evidence>
<evidence type="ECO:0000313" key="3">
    <source>
        <dbReference type="EMBL" id="CAI2768813.1"/>
    </source>
</evidence>
<dbReference type="InterPro" id="IPR027268">
    <property type="entry name" value="Peptidase_M4/M1_CTD_sf"/>
</dbReference>
<proteinExistence type="predicted"/>
<dbReference type="EMBL" id="OX336425">
    <property type="protein sequence ID" value="CAI2768813.1"/>
    <property type="molecule type" value="Genomic_DNA"/>
</dbReference>
<feature type="transmembrane region" description="Helical" evidence="1">
    <location>
        <begin position="323"/>
        <end position="342"/>
    </location>
</feature>
<feature type="transmembrane region" description="Helical" evidence="1">
    <location>
        <begin position="441"/>
        <end position="465"/>
    </location>
</feature>
<name>A0A9W4X528_9FLAO</name>
<feature type="transmembrane region" description="Helical" evidence="1">
    <location>
        <begin position="105"/>
        <end position="133"/>
    </location>
</feature>
<dbReference type="AlphaFoldDB" id="A0A9W4X528"/>
<dbReference type="InterPro" id="IPR014782">
    <property type="entry name" value="Peptidase_M1_dom"/>
</dbReference>
<dbReference type="GO" id="GO:0008237">
    <property type="term" value="F:metallopeptidase activity"/>
    <property type="evidence" value="ECO:0007669"/>
    <property type="project" value="InterPro"/>
</dbReference>
<protein>
    <submittedName>
        <fullName evidence="3">Peptidase_M1 domain-containing protein</fullName>
    </submittedName>
</protein>
<dbReference type="KEGG" id="fcs:TRV642_4110"/>
<dbReference type="Pfam" id="PF01433">
    <property type="entry name" value="Peptidase_M1"/>
    <property type="match status" value="1"/>
</dbReference>
<sequence>MWKFIRYELKYWLQTPMIWIFLFINTLIVFFAVGSEQVTIGESIGNIHKNAPFVVEQFYGILSVICLLMTTAFMNATANRDFQSGMYQFIFSSPIKKRDYYFGKFIGAAIVSVIPLLGISLGVLIAPVLAPIFNMCPAERFGEIIWSGHLQGLLVFGIPNVIISGVLLFALAIIFRSNIVSFIGAMLILVFYIVSSGFTKDIHKEWLANLLDPFGLRPFKIMTKYVTVAEKNLSAVPLHGDLLTNRLIWIGISLIILVAVYFKFSFNTKKEKSKESKKSKVSEAPVLVSNVIFEATKANVFSINTFWGLVKFETKSIIKNPTFIIIVAIGMINLIASLTSFTGRYGIAQYPVTYDVIDTIKGAFGIFMIGFITFYTGVLVWKERDAKINEIQDATPIQTGVLFSSKLVALIIALAIVFALTIIVGIVSQTAHGYYNYKLDVYLKSIMVVSLLSYSFMAVISLLFHYLINNRYIAYFAFVTFIIVNNFIWGVLEINSNMLNFGNTPAITYSDMNGFGPFVSSTIWFNVYWALFCLILCFVINAFYIRGKEQQFKYRWVNAKKQLGKNKIGIATTLVLFALCSSFVYYNTKILNTYDSSKEQENKQVDYEKKYKKFENLVQPRFYKFNYTIDLVPEKRNMTAKIEIWAKNKSNVAIRELHFTMPEVTDSLKMSIAGAKLKLKDSRLNYEIYALNKPLLPNDSIKINVDLWKLTKGFENEVTFTQLTQNGTFFNNYDIVPSLGYNNGVEISDKNKRIKLKLPKRDRMPKLDENNLSARGNTYLANDSDWVEVNTTISTAPDQTAIAPGSLLKTWEANGRKYFNYKLDQKSLNFYSFISAKYEIARKKWNGIDLEVYYDKEHAYNVPNMLKSMQKSLEYYTKNFGPYYHKQCRIIEFPRYQSFAQAFPGTMPFSEGIGFIIDLSDVKKEDIDQVYYVTAHEMAHQYWAHQVSGANMQGSEMFSEGFAQYSALMVMEKEYGKDKMKKFLKYEMDRYLSGRSSELEGEQPLMKTEHQQYIHYQKASVVMYYLKEMIGEKKVNQALKNLVDTYAYKNPPFPTSVSVVNELRKVTPDSLQYLISDMFENITLFSNRMLEAKYKKVGSEYEITLKTTSEKFRSDALGKETPIPVADYIDIAVFAEPKNDSGLGKVLIYKRLKIIKKENVYVFKTKEKPFEAGIDPYNYLIDRIPEDNLKKAED</sequence>
<keyword evidence="1" id="KW-0472">Membrane</keyword>
<organism evidence="3 4">
    <name type="scientific">Flavobacterium collinsii</name>
    <dbReference type="NCBI Taxonomy" id="1114861"/>
    <lineage>
        <taxon>Bacteria</taxon>
        <taxon>Pseudomonadati</taxon>
        <taxon>Bacteroidota</taxon>
        <taxon>Flavobacteriia</taxon>
        <taxon>Flavobacteriales</taxon>
        <taxon>Flavobacteriaceae</taxon>
        <taxon>Flavobacterium</taxon>
    </lineage>
</organism>
<feature type="transmembrane region" description="Helical" evidence="1">
    <location>
        <begin position="12"/>
        <end position="33"/>
    </location>
</feature>
<feature type="transmembrane region" description="Helical" evidence="1">
    <location>
        <begin position="153"/>
        <end position="174"/>
    </location>
</feature>
<accession>A0A9W4X528</accession>
<feature type="transmembrane region" description="Helical" evidence="1">
    <location>
        <begin position="362"/>
        <end position="381"/>
    </location>
</feature>
<feature type="transmembrane region" description="Helical" evidence="1">
    <location>
        <begin position="568"/>
        <end position="586"/>
    </location>
</feature>
<feature type="transmembrane region" description="Helical" evidence="1">
    <location>
        <begin position="527"/>
        <end position="547"/>
    </location>
</feature>
<evidence type="ECO:0000259" key="2">
    <source>
        <dbReference type="Pfam" id="PF01433"/>
    </source>
</evidence>
<feature type="transmembrane region" description="Helical" evidence="1">
    <location>
        <begin position="472"/>
        <end position="492"/>
    </location>
</feature>
<dbReference type="RefSeq" id="WP_263361369.1">
    <property type="nucleotide sequence ID" value="NZ_OX336425.1"/>
</dbReference>
<dbReference type="Proteomes" id="UP001152749">
    <property type="component" value="Chromosome"/>
</dbReference>